<dbReference type="AlphaFoldDB" id="A0A3B0CKL2"/>
<gene>
    <name evidence="2" type="primary">catA</name>
    <name evidence="2" type="ORF">D7M11_05330</name>
</gene>
<dbReference type="SMART" id="SM01059">
    <property type="entry name" value="CAT"/>
    <property type="match status" value="1"/>
</dbReference>
<dbReference type="SUPFAM" id="SSF52777">
    <property type="entry name" value="CoA-dependent acyltransferases"/>
    <property type="match status" value="1"/>
</dbReference>
<dbReference type="InterPro" id="IPR023213">
    <property type="entry name" value="CAT-like_dom_sf"/>
</dbReference>
<organism evidence="2 3">
    <name type="scientific">Paenibacillus ginsengarvi</name>
    <dbReference type="NCBI Taxonomy" id="400777"/>
    <lineage>
        <taxon>Bacteria</taxon>
        <taxon>Bacillati</taxon>
        <taxon>Bacillota</taxon>
        <taxon>Bacilli</taxon>
        <taxon>Bacillales</taxon>
        <taxon>Paenibacillaceae</taxon>
        <taxon>Paenibacillus</taxon>
    </lineage>
</organism>
<feature type="active site" description="Proton acceptor" evidence="1">
    <location>
        <position position="190"/>
    </location>
</feature>
<evidence type="ECO:0000256" key="1">
    <source>
        <dbReference type="PIRSR" id="PIRSR000440-1"/>
    </source>
</evidence>
<evidence type="ECO:0000313" key="2">
    <source>
        <dbReference type="EMBL" id="RKN85762.1"/>
    </source>
</evidence>
<accession>A0A3B0CKL2</accession>
<dbReference type="Gene3D" id="3.30.559.10">
    <property type="entry name" value="Chloramphenicol acetyltransferase-like domain"/>
    <property type="match status" value="1"/>
</dbReference>
<keyword evidence="2" id="KW-0808">Transferase</keyword>
<proteinExistence type="predicted"/>
<reference evidence="2 3" key="1">
    <citation type="journal article" date="2007" name="Int. J. Syst. Evol. Microbiol.">
        <title>Paenibacillus ginsengarvi sp. nov., isolated from soil from ginseng cultivation.</title>
        <authorList>
            <person name="Yoon M.H."/>
            <person name="Ten L.N."/>
            <person name="Im W.T."/>
        </authorList>
    </citation>
    <scope>NUCLEOTIDE SEQUENCE [LARGE SCALE GENOMIC DNA]</scope>
    <source>
        <strain evidence="2 3">KCTC 13059</strain>
    </source>
</reference>
<dbReference type="PANTHER" id="PTHR38474:SF2">
    <property type="entry name" value="CHLORAMPHENICOL ACETYLTRANSFERASE"/>
    <property type="match status" value="1"/>
</dbReference>
<dbReference type="Proteomes" id="UP000282311">
    <property type="component" value="Unassembled WGS sequence"/>
</dbReference>
<dbReference type="PIRSF" id="PIRSF000440">
    <property type="entry name" value="CAT"/>
    <property type="match status" value="1"/>
</dbReference>
<name>A0A3B0CKL2_9BACL</name>
<protein>
    <submittedName>
        <fullName evidence="2">Type A chloramphenicol O-acetyltransferase</fullName>
    </submittedName>
</protein>
<dbReference type="RefSeq" id="WP_120746131.1">
    <property type="nucleotide sequence ID" value="NZ_RBAH01000003.1"/>
</dbReference>
<dbReference type="PANTHER" id="PTHR38474">
    <property type="entry name" value="SLR0299 PROTEIN"/>
    <property type="match status" value="1"/>
</dbReference>
<dbReference type="NCBIfam" id="NF000491">
    <property type="entry name" value="chloram_CatA"/>
    <property type="match status" value="1"/>
</dbReference>
<keyword evidence="3" id="KW-1185">Reference proteome</keyword>
<dbReference type="GO" id="GO:0008811">
    <property type="term" value="F:chloramphenicol O-acetyltransferase activity"/>
    <property type="evidence" value="ECO:0007669"/>
    <property type="project" value="InterPro"/>
</dbReference>
<evidence type="ECO:0000313" key="3">
    <source>
        <dbReference type="Proteomes" id="UP000282311"/>
    </source>
</evidence>
<dbReference type="InterPro" id="IPR001707">
    <property type="entry name" value="Cmp_AcTrfase"/>
</dbReference>
<comment type="caution">
    <text evidence="2">The sequence shown here is derived from an EMBL/GenBank/DDBJ whole genome shotgun (WGS) entry which is preliminary data.</text>
</comment>
<dbReference type="OrthoDB" id="9801766at2"/>
<dbReference type="Pfam" id="PF00302">
    <property type="entry name" value="CAT"/>
    <property type="match status" value="1"/>
</dbReference>
<sequence length="219" mass="25453">MMFNPIDMDNWNRKPYFEHYVNHVRCSYSITADVDITELRAELKRLGVKLYPAFIHMITTVVNRHGEFRTCYDSQGRLGIWSQMSPSFTILNEETKTFSSIWTPFSEDFRTFYECYLQETETYKNAKQLFPASNEPPNTFPISGIPWVSFTGFNLNIYTGGTYLLPIFTIGKYRWQGEQLLLPVAAQFHHAVCDGYHAGVFFQELQQLAAGCNSWLFSK</sequence>
<dbReference type="EMBL" id="RBAH01000003">
    <property type="protein sequence ID" value="RKN85762.1"/>
    <property type="molecule type" value="Genomic_DNA"/>
</dbReference>